<organism evidence="5 6">
    <name type="scientific">Phlyctema vagabunda</name>
    <dbReference type="NCBI Taxonomy" id="108571"/>
    <lineage>
        <taxon>Eukaryota</taxon>
        <taxon>Fungi</taxon>
        <taxon>Dikarya</taxon>
        <taxon>Ascomycota</taxon>
        <taxon>Pezizomycotina</taxon>
        <taxon>Leotiomycetes</taxon>
        <taxon>Helotiales</taxon>
        <taxon>Dermateaceae</taxon>
        <taxon>Phlyctema</taxon>
    </lineage>
</organism>
<name>A0ABR4P4N6_9HELO</name>
<sequence>MPRDLTQEDRPPTLTESPNSVSDSNPQDDLAEPENFGTSFVMIPPSQQQKARESTNLHPYVRPLTINDLDSVVALENAAFPDPRERASKEKLAYRLSRCGELCLGLFCTMLPDVESKAETLATGRPVESGRRNGAVSVLLAHVIAAKTSSLLVTDDSMDFPKDWATNTAASTVGHQEAGRTICLHSVGVLPSYQGRGLGRVILLSYMQQMNGAGIADRLALIAHDHLTGYYEKYGFTNRGPSKAQFGGGGWNDLVFDLKTLEARAIYG</sequence>
<evidence type="ECO:0000259" key="4">
    <source>
        <dbReference type="PROSITE" id="PS51186"/>
    </source>
</evidence>
<proteinExistence type="predicted"/>
<dbReference type="InterPro" id="IPR016181">
    <property type="entry name" value="Acyl_CoA_acyltransferase"/>
</dbReference>
<gene>
    <name evidence="5" type="ORF">PVAG01_09972</name>
</gene>
<dbReference type="CDD" id="cd04301">
    <property type="entry name" value="NAT_SF"/>
    <property type="match status" value="1"/>
</dbReference>
<evidence type="ECO:0000256" key="1">
    <source>
        <dbReference type="ARBA" id="ARBA00022679"/>
    </source>
</evidence>
<dbReference type="PANTHER" id="PTHR10908">
    <property type="entry name" value="SEROTONIN N-ACETYLTRANSFERASE"/>
    <property type="match status" value="1"/>
</dbReference>
<reference evidence="5 6" key="1">
    <citation type="submission" date="2024-06" db="EMBL/GenBank/DDBJ databases">
        <title>Complete genome of Phlyctema vagabunda strain 19-DSS-EL-015.</title>
        <authorList>
            <person name="Fiorenzani C."/>
        </authorList>
    </citation>
    <scope>NUCLEOTIDE SEQUENCE [LARGE SCALE GENOMIC DNA]</scope>
    <source>
        <strain evidence="5 6">19-DSS-EL-015</strain>
    </source>
</reference>
<keyword evidence="6" id="KW-1185">Reference proteome</keyword>
<protein>
    <submittedName>
        <fullName evidence="5">Acetyltransferase</fullName>
    </submittedName>
</protein>
<feature type="region of interest" description="Disordered" evidence="3">
    <location>
        <begin position="1"/>
        <end position="38"/>
    </location>
</feature>
<dbReference type="PANTHER" id="PTHR10908:SF0">
    <property type="entry name" value="SEROTONIN N-ACETYLTRANSFERASE"/>
    <property type="match status" value="1"/>
</dbReference>
<feature type="domain" description="N-acetyltransferase" evidence="4">
    <location>
        <begin position="122"/>
        <end position="262"/>
    </location>
</feature>
<dbReference type="InterPro" id="IPR051635">
    <property type="entry name" value="SNAT-like"/>
</dbReference>
<evidence type="ECO:0000256" key="2">
    <source>
        <dbReference type="ARBA" id="ARBA00023315"/>
    </source>
</evidence>
<accession>A0ABR4P4N6</accession>
<keyword evidence="1" id="KW-0808">Transferase</keyword>
<feature type="compositionally biased region" description="Basic and acidic residues" evidence="3">
    <location>
        <begin position="1"/>
        <end position="11"/>
    </location>
</feature>
<feature type="compositionally biased region" description="Polar residues" evidence="3">
    <location>
        <begin position="14"/>
        <end position="27"/>
    </location>
</feature>
<evidence type="ECO:0000313" key="6">
    <source>
        <dbReference type="Proteomes" id="UP001629113"/>
    </source>
</evidence>
<dbReference type="InterPro" id="IPR000182">
    <property type="entry name" value="GNAT_dom"/>
</dbReference>
<evidence type="ECO:0000256" key="3">
    <source>
        <dbReference type="SAM" id="MobiDB-lite"/>
    </source>
</evidence>
<dbReference type="PROSITE" id="PS51186">
    <property type="entry name" value="GNAT"/>
    <property type="match status" value="1"/>
</dbReference>
<dbReference type="Proteomes" id="UP001629113">
    <property type="component" value="Unassembled WGS sequence"/>
</dbReference>
<dbReference type="SUPFAM" id="SSF55729">
    <property type="entry name" value="Acyl-CoA N-acyltransferases (Nat)"/>
    <property type="match status" value="1"/>
</dbReference>
<dbReference type="EMBL" id="JBFCZG010000009">
    <property type="protein sequence ID" value="KAL3418256.1"/>
    <property type="molecule type" value="Genomic_DNA"/>
</dbReference>
<evidence type="ECO:0000313" key="5">
    <source>
        <dbReference type="EMBL" id="KAL3418256.1"/>
    </source>
</evidence>
<dbReference type="Gene3D" id="3.40.630.30">
    <property type="match status" value="1"/>
</dbReference>
<dbReference type="Pfam" id="PF13673">
    <property type="entry name" value="Acetyltransf_10"/>
    <property type="match status" value="1"/>
</dbReference>
<keyword evidence="2" id="KW-0012">Acyltransferase</keyword>
<comment type="caution">
    <text evidence="5">The sequence shown here is derived from an EMBL/GenBank/DDBJ whole genome shotgun (WGS) entry which is preliminary data.</text>
</comment>